<organism evidence="14 15">
    <name type="scientific">Dacryopinax primogenitus (strain DJM 731)</name>
    <name type="common">Brown rot fungus</name>
    <dbReference type="NCBI Taxonomy" id="1858805"/>
    <lineage>
        <taxon>Eukaryota</taxon>
        <taxon>Fungi</taxon>
        <taxon>Dikarya</taxon>
        <taxon>Basidiomycota</taxon>
        <taxon>Agaricomycotina</taxon>
        <taxon>Dacrymycetes</taxon>
        <taxon>Dacrymycetales</taxon>
        <taxon>Dacrymycetaceae</taxon>
        <taxon>Dacryopinax</taxon>
    </lineage>
</organism>
<dbReference type="HOGENOM" id="CLU_004589_2_1_1"/>
<dbReference type="InterPro" id="IPR036465">
    <property type="entry name" value="vWFA_dom_sf"/>
</dbReference>
<dbReference type="Pfam" id="PF08033">
    <property type="entry name" value="Sec23_BS"/>
    <property type="match status" value="1"/>
</dbReference>
<dbReference type="Gene3D" id="2.30.30.380">
    <property type="entry name" value="Zn-finger domain of Sec23/24"/>
    <property type="match status" value="1"/>
</dbReference>
<dbReference type="Gene3D" id="3.40.50.410">
    <property type="entry name" value="von Willebrand factor, type A domain"/>
    <property type="match status" value="1"/>
</dbReference>
<dbReference type="STRING" id="1858805.M5G121"/>
<keyword evidence="6" id="KW-0963">Cytoplasm</keyword>
<dbReference type="CDD" id="cd00201">
    <property type="entry name" value="WW"/>
    <property type="match status" value="1"/>
</dbReference>
<evidence type="ECO:0000256" key="6">
    <source>
        <dbReference type="ARBA" id="ARBA00022490"/>
    </source>
</evidence>
<comment type="subcellular location">
    <subcellularLocation>
        <location evidence="2">Cytoplasm</location>
    </subcellularLocation>
    <subcellularLocation>
        <location evidence="3">Endoplasmic reticulum membrane</location>
    </subcellularLocation>
    <subcellularLocation>
        <location evidence="1">Golgi apparatus membrane</location>
    </subcellularLocation>
</comment>
<dbReference type="GO" id="GO:0005789">
    <property type="term" value="C:endoplasmic reticulum membrane"/>
    <property type="evidence" value="ECO:0007669"/>
    <property type="project" value="UniProtKB-SubCell"/>
</dbReference>
<dbReference type="OMA" id="AVECSKQ"/>
<dbReference type="AlphaFoldDB" id="M5G121"/>
<keyword evidence="15" id="KW-1185">Reference proteome</keyword>
<evidence type="ECO:0000256" key="3">
    <source>
        <dbReference type="ARBA" id="ARBA00004586"/>
    </source>
</evidence>
<evidence type="ECO:0000256" key="9">
    <source>
        <dbReference type="ARBA" id="ARBA00022927"/>
    </source>
</evidence>
<dbReference type="Gene3D" id="2.20.70.10">
    <property type="match status" value="1"/>
</dbReference>
<dbReference type="InterPro" id="IPR029006">
    <property type="entry name" value="ADF-H/Gelsolin-like_dom_sf"/>
</dbReference>
<dbReference type="GO" id="GO:0070971">
    <property type="term" value="C:endoplasmic reticulum exit site"/>
    <property type="evidence" value="ECO:0007669"/>
    <property type="project" value="TreeGrafter"/>
</dbReference>
<feature type="region of interest" description="Disordered" evidence="12">
    <location>
        <begin position="80"/>
        <end position="111"/>
    </location>
</feature>
<dbReference type="SUPFAM" id="SSF53300">
    <property type="entry name" value="vWA-like"/>
    <property type="match status" value="1"/>
</dbReference>
<evidence type="ECO:0000256" key="8">
    <source>
        <dbReference type="ARBA" id="ARBA00022892"/>
    </source>
</evidence>
<protein>
    <submittedName>
        <fullName evidence="14">Protein transporter SEC24</fullName>
    </submittedName>
</protein>
<dbReference type="InterPro" id="IPR036175">
    <property type="entry name" value="Sec23/24_helical_dom_sf"/>
</dbReference>
<comment type="similarity">
    <text evidence="4">Belongs to the SEC23/SEC24 family. SEC24 subfamily.</text>
</comment>
<evidence type="ECO:0000256" key="2">
    <source>
        <dbReference type="ARBA" id="ARBA00004496"/>
    </source>
</evidence>
<evidence type="ECO:0000256" key="7">
    <source>
        <dbReference type="ARBA" id="ARBA00022824"/>
    </source>
</evidence>
<evidence type="ECO:0000313" key="15">
    <source>
        <dbReference type="Proteomes" id="UP000030653"/>
    </source>
</evidence>
<dbReference type="SUPFAM" id="SSF81995">
    <property type="entry name" value="beta-sandwich domain of Sec23/24"/>
    <property type="match status" value="1"/>
</dbReference>
<dbReference type="OrthoDB" id="49016at2759"/>
<dbReference type="CDD" id="cd01479">
    <property type="entry name" value="Sec24-like"/>
    <property type="match status" value="1"/>
</dbReference>
<feature type="compositionally biased region" description="Low complexity" evidence="12">
    <location>
        <begin position="128"/>
        <end position="138"/>
    </location>
</feature>
<dbReference type="InterPro" id="IPR036020">
    <property type="entry name" value="WW_dom_sf"/>
</dbReference>
<dbReference type="GO" id="GO:0008270">
    <property type="term" value="F:zinc ion binding"/>
    <property type="evidence" value="ECO:0007669"/>
    <property type="project" value="InterPro"/>
</dbReference>
<dbReference type="Pfam" id="PF04811">
    <property type="entry name" value="Sec23_trunk"/>
    <property type="match status" value="1"/>
</dbReference>
<dbReference type="SUPFAM" id="SSF51045">
    <property type="entry name" value="WW domain"/>
    <property type="match status" value="1"/>
</dbReference>
<dbReference type="GO" id="GO:0006886">
    <property type="term" value="P:intracellular protein transport"/>
    <property type="evidence" value="ECO:0007669"/>
    <property type="project" value="InterPro"/>
</dbReference>
<proteinExistence type="inferred from homology"/>
<dbReference type="InterPro" id="IPR012990">
    <property type="entry name" value="Beta-sandwich_Sec23_24"/>
</dbReference>
<dbReference type="InterPro" id="IPR036180">
    <property type="entry name" value="Gelsolin-like_dom_sf"/>
</dbReference>
<accession>M5G121</accession>
<dbReference type="InterPro" id="IPR007123">
    <property type="entry name" value="Gelsolin-like_dom"/>
</dbReference>
<gene>
    <name evidence="14" type="ORF">DACRYDRAFT_22073</name>
</gene>
<feature type="region of interest" description="Disordered" evidence="12">
    <location>
        <begin position="128"/>
        <end position="149"/>
    </location>
</feature>
<dbReference type="GO" id="GO:0000149">
    <property type="term" value="F:SNARE binding"/>
    <property type="evidence" value="ECO:0007669"/>
    <property type="project" value="TreeGrafter"/>
</dbReference>
<dbReference type="InterPro" id="IPR006895">
    <property type="entry name" value="Znf_Sec23_Sec24"/>
</dbReference>
<keyword evidence="5" id="KW-0813">Transport</keyword>
<dbReference type="EMBL" id="JH795862">
    <property type="protein sequence ID" value="EJU02439.1"/>
    <property type="molecule type" value="Genomic_DNA"/>
</dbReference>
<evidence type="ECO:0000256" key="4">
    <source>
        <dbReference type="ARBA" id="ARBA00008334"/>
    </source>
</evidence>
<dbReference type="Gene3D" id="2.60.40.1670">
    <property type="entry name" value="beta-sandwich domain of Sec23/24"/>
    <property type="match status" value="1"/>
</dbReference>
<feature type="domain" description="WW" evidence="13">
    <location>
        <begin position="7"/>
        <end position="41"/>
    </location>
</feature>
<feature type="region of interest" description="Disordered" evidence="12">
    <location>
        <begin position="44"/>
        <end position="64"/>
    </location>
</feature>
<sequence length="951" mass="104335">MSDQQQPQLPPGWQATWDQNAQRYYFVHIESGTTQWEPPVAVAEQQPVTSPLPAGGPGGVHHARRRQYAAGQTQAYLGADAGMGYGQPPAQGAPGDGYGQAPVGQQGAQLFTPGLEGDQQLQLQQGQPQYYGQPQPGYADAGKPQHGPVDQLVNQFGQMGMGQQGQKPFQLHTVNLVGMPIDPRELLADPPEMRLPPGACISNNPMANADPSYQRCTLNAIPTTHSLLNKSRLPFAIILTPYRSLKETDDDLAPPVVSDTVIVRCRRCRTYINPYVTFTDGGNRWKCCMCGLANDVPQLFDWDQQRGQPADRWARPELNYSTVEFIAPSEYMVRPPQPPVYIFLIDVSYAAVQSGMVATATRTILESLDRLPNIDDRTKVAVIAYDVALHFFSLPPGSTESNMLVVGDLDDVFLPQPTDILVNLTESRAPLEALLGKLSDMFKDNHAVGSAFGPALQAGYKLASPTGGKIIALSANLPSLGPGALKNREDPKLLGTSQESKLLQPQSSFYKTFAIECSRSQVSVDIFLTGSGYSDVATVSGLPRYTSGQTYFYPSFNASRSEDAMKLAHELSTLLASPIGLEAVIRVRASRGLRMSQFHGNFFVRSTDLLALPAVPWDQSYAIEMQIEETLNQPFVVIQTAVLHTTSFGERRIRVVTQAIPTTQNISEVYASADQIAIATLLANKAVERCLSNKIEDARDAVMNKMSDILGAFKTNMTAAGSGASAQLSICDNLKLLPILLLGLMKHVGLRHSSQIPSDLRSYAHCLLTTLPSQLLIPYIHPCFYSLHNMPPECGTIGENGVIMPPPLPLTSERLERHGLYLIEDGQTMFLWIGRDAVGQLVQDVFDLPAYDQLRGGKATLPILDNPFSQRVNAVINKTREMRRTPYWPHLYVVKEDGEPPLRLWALSGLIMDRADQTPSYVQYLTQLKDRVSQGAGGDSWYSELNGAVRM</sequence>
<evidence type="ECO:0000259" key="13">
    <source>
        <dbReference type="PROSITE" id="PS50020"/>
    </source>
</evidence>
<dbReference type="InterPro" id="IPR006900">
    <property type="entry name" value="Sec23/24_helical_dom"/>
</dbReference>
<dbReference type="PANTHER" id="PTHR13803">
    <property type="entry name" value="SEC24-RELATED PROTEIN"/>
    <property type="match status" value="1"/>
</dbReference>
<keyword evidence="8" id="KW-0931">ER-Golgi transport</keyword>
<evidence type="ECO:0000256" key="11">
    <source>
        <dbReference type="ARBA" id="ARBA00023136"/>
    </source>
</evidence>
<name>M5G121_DACPD</name>
<dbReference type="SUPFAM" id="SSF82919">
    <property type="entry name" value="Zn-finger domain of Sec23/24"/>
    <property type="match status" value="1"/>
</dbReference>
<dbReference type="Proteomes" id="UP000030653">
    <property type="component" value="Unassembled WGS sequence"/>
</dbReference>
<dbReference type="PANTHER" id="PTHR13803:SF39">
    <property type="entry name" value="SECRETORY 24AB, ISOFORM A"/>
    <property type="match status" value="1"/>
</dbReference>
<keyword evidence="10" id="KW-0333">Golgi apparatus</keyword>
<dbReference type="SMART" id="SM00456">
    <property type="entry name" value="WW"/>
    <property type="match status" value="1"/>
</dbReference>
<dbReference type="GO" id="GO:0000139">
    <property type="term" value="C:Golgi membrane"/>
    <property type="evidence" value="ECO:0007669"/>
    <property type="project" value="UniProtKB-SubCell"/>
</dbReference>
<dbReference type="InterPro" id="IPR050550">
    <property type="entry name" value="SEC23_SEC24_subfamily"/>
</dbReference>
<keyword evidence="9" id="KW-0653">Protein transport</keyword>
<dbReference type="Pfam" id="PF04810">
    <property type="entry name" value="zf-Sec23_Sec24"/>
    <property type="match status" value="1"/>
</dbReference>
<dbReference type="GO" id="GO:0090110">
    <property type="term" value="P:COPII-coated vesicle cargo loading"/>
    <property type="evidence" value="ECO:0007669"/>
    <property type="project" value="TreeGrafter"/>
</dbReference>
<dbReference type="Gene3D" id="1.20.120.730">
    <property type="entry name" value="Sec23/Sec24 helical domain"/>
    <property type="match status" value="1"/>
</dbReference>
<keyword evidence="11" id="KW-0472">Membrane</keyword>
<evidence type="ECO:0000256" key="10">
    <source>
        <dbReference type="ARBA" id="ARBA00023034"/>
    </source>
</evidence>
<dbReference type="InterPro" id="IPR036174">
    <property type="entry name" value="Znf_Sec23_Sec24_sf"/>
</dbReference>
<dbReference type="SUPFAM" id="SSF82754">
    <property type="entry name" value="C-terminal, gelsolin-like domain of Sec23/24"/>
    <property type="match status" value="1"/>
</dbReference>
<evidence type="ECO:0000256" key="5">
    <source>
        <dbReference type="ARBA" id="ARBA00022448"/>
    </source>
</evidence>
<dbReference type="Pfam" id="PF04815">
    <property type="entry name" value="Sec23_helical"/>
    <property type="match status" value="1"/>
</dbReference>
<keyword evidence="7" id="KW-0256">Endoplasmic reticulum</keyword>
<dbReference type="Pfam" id="PF00397">
    <property type="entry name" value="WW"/>
    <property type="match status" value="1"/>
</dbReference>
<dbReference type="PROSITE" id="PS50020">
    <property type="entry name" value="WW_DOMAIN_2"/>
    <property type="match status" value="1"/>
</dbReference>
<dbReference type="Pfam" id="PF00626">
    <property type="entry name" value="Gelsolin"/>
    <property type="match status" value="1"/>
</dbReference>
<dbReference type="InterPro" id="IPR041742">
    <property type="entry name" value="Sec24-like_trunk_dom"/>
</dbReference>
<evidence type="ECO:0000256" key="12">
    <source>
        <dbReference type="SAM" id="MobiDB-lite"/>
    </source>
</evidence>
<evidence type="ECO:0000313" key="14">
    <source>
        <dbReference type="EMBL" id="EJU02439.1"/>
    </source>
</evidence>
<reference evidence="14 15" key="1">
    <citation type="journal article" date="2012" name="Science">
        <title>The Paleozoic origin of enzymatic lignin decomposition reconstructed from 31 fungal genomes.</title>
        <authorList>
            <person name="Floudas D."/>
            <person name="Binder M."/>
            <person name="Riley R."/>
            <person name="Barry K."/>
            <person name="Blanchette R.A."/>
            <person name="Henrissat B."/>
            <person name="Martinez A.T."/>
            <person name="Otillar R."/>
            <person name="Spatafora J.W."/>
            <person name="Yadav J.S."/>
            <person name="Aerts A."/>
            <person name="Benoit I."/>
            <person name="Boyd A."/>
            <person name="Carlson A."/>
            <person name="Copeland A."/>
            <person name="Coutinho P.M."/>
            <person name="de Vries R.P."/>
            <person name="Ferreira P."/>
            <person name="Findley K."/>
            <person name="Foster B."/>
            <person name="Gaskell J."/>
            <person name="Glotzer D."/>
            <person name="Gorecki P."/>
            <person name="Heitman J."/>
            <person name="Hesse C."/>
            <person name="Hori C."/>
            <person name="Igarashi K."/>
            <person name="Jurgens J.A."/>
            <person name="Kallen N."/>
            <person name="Kersten P."/>
            <person name="Kohler A."/>
            <person name="Kuees U."/>
            <person name="Kumar T.K.A."/>
            <person name="Kuo A."/>
            <person name="LaButti K."/>
            <person name="Larrondo L.F."/>
            <person name="Lindquist E."/>
            <person name="Ling A."/>
            <person name="Lombard V."/>
            <person name="Lucas S."/>
            <person name="Lundell T."/>
            <person name="Martin R."/>
            <person name="McLaughlin D.J."/>
            <person name="Morgenstern I."/>
            <person name="Morin E."/>
            <person name="Murat C."/>
            <person name="Nagy L.G."/>
            <person name="Nolan M."/>
            <person name="Ohm R.A."/>
            <person name="Patyshakuliyeva A."/>
            <person name="Rokas A."/>
            <person name="Ruiz-Duenas F.J."/>
            <person name="Sabat G."/>
            <person name="Salamov A."/>
            <person name="Samejima M."/>
            <person name="Schmutz J."/>
            <person name="Slot J.C."/>
            <person name="St John F."/>
            <person name="Stenlid J."/>
            <person name="Sun H."/>
            <person name="Sun S."/>
            <person name="Syed K."/>
            <person name="Tsang A."/>
            <person name="Wiebenga A."/>
            <person name="Young D."/>
            <person name="Pisabarro A."/>
            <person name="Eastwood D.C."/>
            <person name="Martin F."/>
            <person name="Cullen D."/>
            <person name="Grigoriev I.V."/>
            <person name="Hibbett D.S."/>
        </authorList>
    </citation>
    <scope>NUCLEOTIDE SEQUENCE [LARGE SCALE GENOMIC DNA]</scope>
    <source>
        <strain evidence="14 15">DJM-731 SS1</strain>
    </source>
</reference>
<dbReference type="RefSeq" id="XP_040629333.1">
    <property type="nucleotide sequence ID" value="XM_040772665.1"/>
</dbReference>
<dbReference type="SUPFAM" id="SSF81811">
    <property type="entry name" value="Helical domain of Sec23/24"/>
    <property type="match status" value="1"/>
</dbReference>
<dbReference type="InterPro" id="IPR001202">
    <property type="entry name" value="WW_dom"/>
</dbReference>
<dbReference type="Gene3D" id="3.40.20.10">
    <property type="entry name" value="Severin"/>
    <property type="match status" value="1"/>
</dbReference>
<dbReference type="GeneID" id="63687727"/>
<evidence type="ECO:0000256" key="1">
    <source>
        <dbReference type="ARBA" id="ARBA00004394"/>
    </source>
</evidence>
<dbReference type="InterPro" id="IPR006896">
    <property type="entry name" value="Sec23/24_trunk_dom"/>
</dbReference>
<dbReference type="PROSITE" id="PS01159">
    <property type="entry name" value="WW_DOMAIN_1"/>
    <property type="match status" value="1"/>
</dbReference>
<dbReference type="GO" id="GO:0030127">
    <property type="term" value="C:COPII vesicle coat"/>
    <property type="evidence" value="ECO:0007669"/>
    <property type="project" value="InterPro"/>
</dbReference>